<dbReference type="GO" id="GO:0016491">
    <property type="term" value="F:oxidoreductase activity"/>
    <property type="evidence" value="ECO:0007669"/>
    <property type="project" value="InterPro"/>
</dbReference>
<dbReference type="InterPro" id="IPR025380">
    <property type="entry name" value="DUF4369"/>
</dbReference>
<dbReference type="GO" id="GO:0017004">
    <property type="term" value="P:cytochrome complex assembly"/>
    <property type="evidence" value="ECO:0007669"/>
    <property type="project" value="UniProtKB-KW"/>
</dbReference>
<dbReference type="CDD" id="cd02966">
    <property type="entry name" value="TlpA_like_family"/>
    <property type="match status" value="1"/>
</dbReference>
<sequence length="359" mass="40580">MKIIYIFLLGIVCVSCSSIGNYELTGVLPENSKVTEVYLLTQEGKGADTLARGQVKPNGSFTLKGKAEKCLLYLGMGKRGGRIYFYPEEGNYQLEKMGDDYQIVTGRNGVQAKLNGHLQKVKMNSDARMNLQQQMRQTGNEEVLDGLRKENEQLWKQGNDLLLEMVADFRNTDIAAILVQDNMWTLGYDFKVFTRAIEAMGNGPVSEVKEKVMEKYEEACSKQLTGKAPDFTLPDAKGKKVKLSDYKGTYLLIDFWASWCQPCRVKIRKLKKHYSRLQELGVEVIAISCDQKKADWLKALDEDQPMWKQLIVDIDINGSDTSDDYKVEFLPTLYLISPDGAVLDTNPGMEEIETFVKEG</sequence>
<dbReference type="InterPro" id="IPR050553">
    <property type="entry name" value="Thioredoxin_ResA/DsbE_sf"/>
</dbReference>
<dbReference type="Proteomes" id="UP000270673">
    <property type="component" value="Chromosome"/>
</dbReference>
<dbReference type="Gene3D" id="3.40.30.10">
    <property type="entry name" value="Glutaredoxin"/>
    <property type="match status" value="1"/>
</dbReference>
<evidence type="ECO:0000256" key="2">
    <source>
        <dbReference type="ARBA" id="ARBA00022748"/>
    </source>
</evidence>
<evidence type="ECO:0000313" key="6">
    <source>
        <dbReference type="EMBL" id="AZS28442.1"/>
    </source>
</evidence>
<dbReference type="PROSITE" id="PS51352">
    <property type="entry name" value="THIOREDOXIN_2"/>
    <property type="match status" value="1"/>
</dbReference>
<gene>
    <name evidence="6" type="ORF">D8S85_01990</name>
</gene>
<dbReference type="InterPro" id="IPR000866">
    <property type="entry name" value="AhpC/TSA"/>
</dbReference>
<dbReference type="AlphaFoldDB" id="A0A3Q9IM07"/>
<dbReference type="InterPro" id="IPR013766">
    <property type="entry name" value="Thioredoxin_domain"/>
</dbReference>
<organism evidence="6 7">
    <name type="scientific">Butyricimonas faecalis</name>
    <dbReference type="NCBI Taxonomy" id="2093856"/>
    <lineage>
        <taxon>Bacteria</taxon>
        <taxon>Pseudomonadati</taxon>
        <taxon>Bacteroidota</taxon>
        <taxon>Bacteroidia</taxon>
        <taxon>Bacteroidales</taxon>
        <taxon>Odoribacteraceae</taxon>
        <taxon>Butyricimonas</taxon>
    </lineage>
</organism>
<name>A0A3Q9IM07_9BACT</name>
<dbReference type="PANTHER" id="PTHR42852:SF6">
    <property type="entry name" value="THIOL:DISULFIDE INTERCHANGE PROTEIN DSBE"/>
    <property type="match status" value="1"/>
</dbReference>
<evidence type="ECO:0000259" key="5">
    <source>
        <dbReference type="PROSITE" id="PS51352"/>
    </source>
</evidence>
<keyword evidence="3" id="KW-1015">Disulfide bond</keyword>
<proteinExistence type="predicted"/>
<dbReference type="KEGG" id="buy:D8S85_01990"/>
<reference evidence="6 7" key="1">
    <citation type="submission" date="2018-10" db="EMBL/GenBank/DDBJ databases">
        <title>Butyricimonas faecalis sp. nov., isolated from human faeces and emended description of the genus Butyricimonas.</title>
        <authorList>
            <person name="Le Roy T."/>
            <person name="Van der Smissen P."/>
            <person name="Paquot A."/>
            <person name="Delzenne N."/>
            <person name="Muccioli G."/>
            <person name="Collet J.-F."/>
            <person name="Cani P.D."/>
        </authorList>
    </citation>
    <scope>NUCLEOTIDE SEQUENCE [LARGE SCALE GENOMIC DNA]</scope>
    <source>
        <strain evidence="6 7">H184</strain>
    </source>
</reference>
<accession>A0A3Q9IM07</accession>
<dbReference type="SUPFAM" id="SSF52833">
    <property type="entry name" value="Thioredoxin-like"/>
    <property type="match status" value="1"/>
</dbReference>
<dbReference type="OrthoDB" id="9812811at2"/>
<dbReference type="Pfam" id="PF14289">
    <property type="entry name" value="DUF4369"/>
    <property type="match status" value="1"/>
</dbReference>
<keyword evidence="7" id="KW-1185">Reference proteome</keyword>
<dbReference type="GO" id="GO:0016209">
    <property type="term" value="F:antioxidant activity"/>
    <property type="evidence" value="ECO:0007669"/>
    <property type="project" value="InterPro"/>
</dbReference>
<evidence type="ECO:0000256" key="4">
    <source>
        <dbReference type="ARBA" id="ARBA00023284"/>
    </source>
</evidence>
<comment type="subcellular location">
    <subcellularLocation>
        <location evidence="1">Cell envelope</location>
    </subcellularLocation>
</comment>
<keyword evidence="4" id="KW-0676">Redox-active center</keyword>
<dbReference type="GO" id="GO:0030313">
    <property type="term" value="C:cell envelope"/>
    <property type="evidence" value="ECO:0007669"/>
    <property type="project" value="UniProtKB-SubCell"/>
</dbReference>
<evidence type="ECO:0000256" key="3">
    <source>
        <dbReference type="ARBA" id="ARBA00023157"/>
    </source>
</evidence>
<feature type="domain" description="Thioredoxin" evidence="5">
    <location>
        <begin position="222"/>
        <end position="359"/>
    </location>
</feature>
<dbReference type="Pfam" id="PF00578">
    <property type="entry name" value="AhpC-TSA"/>
    <property type="match status" value="1"/>
</dbReference>
<dbReference type="EMBL" id="CP032819">
    <property type="protein sequence ID" value="AZS28442.1"/>
    <property type="molecule type" value="Genomic_DNA"/>
</dbReference>
<dbReference type="InterPro" id="IPR036249">
    <property type="entry name" value="Thioredoxin-like_sf"/>
</dbReference>
<evidence type="ECO:0000256" key="1">
    <source>
        <dbReference type="ARBA" id="ARBA00004196"/>
    </source>
</evidence>
<evidence type="ECO:0000313" key="7">
    <source>
        <dbReference type="Proteomes" id="UP000270673"/>
    </source>
</evidence>
<dbReference type="RefSeq" id="WP_106624564.1">
    <property type="nucleotide sequence ID" value="NZ_CP032819.1"/>
</dbReference>
<dbReference type="PANTHER" id="PTHR42852">
    <property type="entry name" value="THIOL:DISULFIDE INTERCHANGE PROTEIN DSBE"/>
    <property type="match status" value="1"/>
</dbReference>
<keyword evidence="2" id="KW-0201">Cytochrome c-type biogenesis</keyword>
<protein>
    <submittedName>
        <fullName evidence="6">DUF4369 domain-containing protein</fullName>
    </submittedName>
</protein>